<evidence type="ECO:0000313" key="2">
    <source>
        <dbReference type="EMBL" id="KLE35509.1"/>
    </source>
</evidence>
<evidence type="ECO:0008006" key="4">
    <source>
        <dbReference type="Google" id="ProtNLM"/>
    </source>
</evidence>
<organism evidence="2 3">
    <name type="scientific">Aurantiacibacter luteus</name>
    <dbReference type="NCBI Taxonomy" id="1581420"/>
    <lineage>
        <taxon>Bacteria</taxon>
        <taxon>Pseudomonadati</taxon>
        <taxon>Pseudomonadota</taxon>
        <taxon>Alphaproteobacteria</taxon>
        <taxon>Sphingomonadales</taxon>
        <taxon>Erythrobacteraceae</taxon>
        <taxon>Aurantiacibacter</taxon>
    </lineage>
</organism>
<feature type="signal peptide" evidence="1">
    <location>
        <begin position="1"/>
        <end position="22"/>
    </location>
</feature>
<accession>A0A0G9MY31</accession>
<evidence type="ECO:0000313" key="3">
    <source>
        <dbReference type="Proteomes" id="UP000053464"/>
    </source>
</evidence>
<dbReference type="Proteomes" id="UP000053464">
    <property type="component" value="Unassembled WGS sequence"/>
</dbReference>
<dbReference type="OrthoDB" id="7410800at2"/>
<dbReference type="NCBIfam" id="TIGR04433">
    <property type="entry name" value="UrcA_uranyl"/>
    <property type="match status" value="1"/>
</dbReference>
<feature type="chain" id="PRO_5002580435" description="UrcA family protein" evidence="1">
    <location>
        <begin position="23"/>
        <end position="109"/>
    </location>
</feature>
<sequence length="109" mass="11553">MTKLLASAAIAIVAAFAVPAAAQTGEPAQITVPTADLDLTQPADQERLDSRVDQAISRACRTGGRDSASRRFESACREDLEASFAPRIELAIVAARTERLATLTLDNRG</sequence>
<keyword evidence="1" id="KW-0732">Signal</keyword>
<dbReference type="AlphaFoldDB" id="A0A0G9MY31"/>
<reference evidence="2 3" key="1">
    <citation type="submission" date="2015-04" db="EMBL/GenBank/DDBJ databases">
        <title>The draft genome sequence of Erythrobacter luteus KA37.</title>
        <authorList>
            <person name="Zhuang L."/>
            <person name="Liu Y."/>
            <person name="Shao Z."/>
        </authorList>
    </citation>
    <scope>NUCLEOTIDE SEQUENCE [LARGE SCALE GENOMIC DNA]</scope>
    <source>
        <strain evidence="2 3">KA37</strain>
    </source>
</reference>
<comment type="caution">
    <text evidence="2">The sequence shown here is derived from an EMBL/GenBank/DDBJ whole genome shotgun (WGS) entry which is preliminary data.</text>
</comment>
<proteinExistence type="predicted"/>
<dbReference type="PATRIC" id="fig|1581420.6.peg.715"/>
<dbReference type="InterPro" id="IPR030972">
    <property type="entry name" value="UrcA_uranyl"/>
</dbReference>
<name>A0A0G9MY31_9SPHN</name>
<dbReference type="RefSeq" id="WP_047002911.1">
    <property type="nucleotide sequence ID" value="NZ_LBHB01000001.1"/>
</dbReference>
<evidence type="ECO:0000256" key="1">
    <source>
        <dbReference type="SAM" id="SignalP"/>
    </source>
</evidence>
<dbReference type="EMBL" id="LBHB01000001">
    <property type="protein sequence ID" value="KLE35509.1"/>
    <property type="molecule type" value="Genomic_DNA"/>
</dbReference>
<dbReference type="STRING" id="1581420.AAW00_03530"/>
<gene>
    <name evidence="2" type="ORF">AAW00_03530</name>
</gene>
<keyword evidence="3" id="KW-1185">Reference proteome</keyword>
<protein>
    <recommendedName>
        <fullName evidence="4">UrcA family protein</fullName>
    </recommendedName>
</protein>